<dbReference type="InterPro" id="IPR003708">
    <property type="entry name" value="SecB"/>
</dbReference>
<evidence type="ECO:0000313" key="11">
    <source>
        <dbReference type="Proteomes" id="UP000548685"/>
    </source>
</evidence>
<keyword evidence="11" id="KW-1185">Reference proteome</keyword>
<dbReference type="NCBIfam" id="TIGR00809">
    <property type="entry name" value="secB"/>
    <property type="match status" value="1"/>
</dbReference>
<comment type="subunit">
    <text evidence="6">Homotetramer, a dimer of dimers. One homotetramer interacts with 1 SecA dimer.</text>
</comment>
<comment type="caution">
    <text evidence="9">The sequence shown here is derived from an EMBL/GenBank/DDBJ whole genome shotgun (WGS) entry which is preliminary data.</text>
</comment>
<comment type="subcellular location">
    <subcellularLocation>
        <location evidence="6">Cytoplasm</location>
    </subcellularLocation>
</comment>
<reference evidence="9 10" key="1">
    <citation type="submission" date="2019-12" db="EMBL/GenBank/DDBJ databases">
        <title>Genomic-based taxomic classification of the family Erythrobacteraceae.</title>
        <authorList>
            <person name="Xu L."/>
        </authorList>
    </citation>
    <scope>NUCLEOTIDE SEQUENCE [LARGE SCALE GENOMIC DNA]</scope>
    <source>
        <strain evidence="9 10">JCM 10282</strain>
    </source>
</reference>
<dbReference type="EMBL" id="WTYB01000001">
    <property type="protein sequence ID" value="MXP37157.1"/>
    <property type="molecule type" value="Genomic_DNA"/>
</dbReference>
<evidence type="ECO:0000313" key="9">
    <source>
        <dbReference type="EMBL" id="MXP37157.1"/>
    </source>
</evidence>
<dbReference type="SUPFAM" id="SSF54611">
    <property type="entry name" value="SecB-like"/>
    <property type="match status" value="1"/>
</dbReference>
<dbReference type="InterPro" id="IPR035958">
    <property type="entry name" value="SecB-like_sf"/>
</dbReference>
<keyword evidence="3 6" id="KW-0653">Protein transport</keyword>
<dbReference type="HAMAP" id="MF_00821">
    <property type="entry name" value="SecB"/>
    <property type="match status" value="1"/>
</dbReference>
<evidence type="ECO:0000256" key="2">
    <source>
        <dbReference type="ARBA" id="ARBA00022448"/>
    </source>
</evidence>
<dbReference type="NCBIfam" id="NF004392">
    <property type="entry name" value="PRK05751.1-3"/>
    <property type="match status" value="1"/>
</dbReference>
<feature type="region of interest" description="Disordered" evidence="7">
    <location>
        <begin position="1"/>
        <end position="25"/>
    </location>
</feature>
<dbReference type="PANTHER" id="PTHR36918">
    <property type="match status" value="1"/>
</dbReference>
<sequence>MSDEEGVLTNLDTMNAGGPQPNGEDTLPAVGIITQYVKDLSVENPSAPDVFQWAEPPQIDVQFNIGSEVIGTDVHEVTLKLTLTATSERGTMYIVDLAYSGLVGMRNLPEDQAHAFLYAEAPRLLFPFARRVVADAVRDAGFPPLMVDPVDFNGLYAQQLAARRAEEAAGGKPISPVTGNA</sequence>
<protein>
    <recommendedName>
        <fullName evidence="6">Protein-export protein SecB</fullName>
    </recommendedName>
</protein>
<dbReference type="GO" id="GO:0015031">
    <property type="term" value="P:protein transport"/>
    <property type="evidence" value="ECO:0007669"/>
    <property type="project" value="UniProtKB-UniRule"/>
</dbReference>
<evidence type="ECO:0000256" key="3">
    <source>
        <dbReference type="ARBA" id="ARBA00022927"/>
    </source>
</evidence>
<evidence type="ECO:0000256" key="4">
    <source>
        <dbReference type="ARBA" id="ARBA00023010"/>
    </source>
</evidence>
<keyword evidence="5 6" id="KW-0143">Chaperone</keyword>
<dbReference type="GO" id="GO:0005737">
    <property type="term" value="C:cytoplasm"/>
    <property type="evidence" value="ECO:0007669"/>
    <property type="project" value="UniProtKB-SubCell"/>
</dbReference>
<dbReference type="PRINTS" id="PR01594">
    <property type="entry name" value="SECBCHAPRONE"/>
</dbReference>
<dbReference type="Pfam" id="PF02556">
    <property type="entry name" value="SecB"/>
    <property type="match status" value="1"/>
</dbReference>
<dbReference type="Gene3D" id="3.10.420.10">
    <property type="entry name" value="SecB-like"/>
    <property type="match status" value="1"/>
</dbReference>
<name>A0A6I4UHN4_9SPHN</name>
<reference evidence="8 11" key="2">
    <citation type="submission" date="2020-08" db="EMBL/GenBank/DDBJ databases">
        <title>Genomic Encyclopedia of Type Strains, Phase IV (KMG-IV): sequencing the most valuable type-strain genomes for metagenomic binning, comparative biology and taxonomic classification.</title>
        <authorList>
            <person name="Goeker M."/>
        </authorList>
    </citation>
    <scope>NUCLEOTIDE SEQUENCE [LARGE SCALE GENOMIC DNA]</scope>
    <source>
        <strain evidence="8 11">DSM 8510</strain>
    </source>
</reference>
<evidence type="ECO:0000256" key="7">
    <source>
        <dbReference type="SAM" id="MobiDB-lite"/>
    </source>
</evidence>
<dbReference type="AlphaFoldDB" id="A0A6I4UHN4"/>
<dbReference type="GO" id="GO:0051262">
    <property type="term" value="P:protein tetramerization"/>
    <property type="evidence" value="ECO:0007669"/>
    <property type="project" value="InterPro"/>
</dbReference>
<dbReference type="GO" id="GO:0006457">
    <property type="term" value="P:protein folding"/>
    <property type="evidence" value="ECO:0007669"/>
    <property type="project" value="UniProtKB-UniRule"/>
</dbReference>
<dbReference type="EMBL" id="JACICE010000001">
    <property type="protein sequence ID" value="MBB3775219.1"/>
    <property type="molecule type" value="Genomic_DNA"/>
</dbReference>
<accession>A0A6I4UHN4</accession>
<dbReference type="Proteomes" id="UP000548685">
    <property type="component" value="Unassembled WGS sequence"/>
</dbReference>
<keyword evidence="4 6" id="KW-0811">Translocation</keyword>
<dbReference type="GO" id="GO:0051082">
    <property type="term" value="F:unfolded protein binding"/>
    <property type="evidence" value="ECO:0007669"/>
    <property type="project" value="InterPro"/>
</dbReference>
<keyword evidence="2 6" id="KW-0813">Transport</keyword>
<evidence type="ECO:0000256" key="1">
    <source>
        <dbReference type="ARBA" id="ARBA00009990"/>
    </source>
</evidence>
<evidence type="ECO:0000256" key="6">
    <source>
        <dbReference type="HAMAP-Rule" id="MF_00821"/>
    </source>
</evidence>
<dbReference type="Proteomes" id="UP000430021">
    <property type="component" value="Unassembled WGS sequence"/>
</dbReference>
<dbReference type="OrthoDB" id="9795145at2"/>
<gene>
    <name evidence="6 9" type="primary">secB</name>
    <name evidence="8" type="ORF">FHS52_001162</name>
    <name evidence="9" type="ORF">GRI59_00840</name>
</gene>
<organism evidence="9 10">
    <name type="scientific">Erythrobacter ramosus</name>
    <dbReference type="NCBI Taxonomy" id="35811"/>
    <lineage>
        <taxon>Bacteria</taxon>
        <taxon>Pseudomonadati</taxon>
        <taxon>Pseudomonadota</taxon>
        <taxon>Alphaproteobacteria</taxon>
        <taxon>Sphingomonadales</taxon>
        <taxon>Erythrobacteraceae</taxon>
        <taxon>Erythrobacter/Porphyrobacter group</taxon>
        <taxon>Erythrobacter</taxon>
    </lineage>
</organism>
<proteinExistence type="inferred from homology"/>
<comment type="similarity">
    <text evidence="1 6">Belongs to the SecB family.</text>
</comment>
<evidence type="ECO:0000256" key="5">
    <source>
        <dbReference type="ARBA" id="ARBA00023186"/>
    </source>
</evidence>
<evidence type="ECO:0000313" key="10">
    <source>
        <dbReference type="Proteomes" id="UP000430021"/>
    </source>
</evidence>
<keyword evidence="6" id="KW-0963">Cytoplasm</keyword>
<dbReference type="PANTHER" id="PTHR36918:SF1">
    <property type="entry name" value="PROTEIN-EXPORT PROTEIN SECB"/>
    <property type="match status" value="1"/>
</dbReference>
<comment type="function">
    <text evidence="6">One of the proteins required for the normal export of preproteins out of the cell cytoplasm. It is a molecular chaperone that binds to a subset of precursor proteins, maintaining them in a translocation-competent state. It also specifically binds to its receptor SecA.</text>
</comment>
<evidence type="ECO:0000313" key="8">
    <source>
        <dbReference type="EMBL" id="MBB3775219.1"/>
    </source>
</evidence>
<dbReference type="RefSeq" id="WP_160759318.1">
    <property type="nucleotide sequence ID" value="NZ_BAAADZ010000002.1"/>
</dbReference>